<proteinExistence type="predicted"/>
<feature type="non-terminal residue" evidence="1">
    <location>
        <position position="1"/>
    </location>
</feature>
<evidence type="ECO:0000313" key="2">
    <source>
        <dbReference type="Proteomes" id="UP001168575"/>
    </source>
</evidence>
<reference evidence="1" key="1">
    <citation type="submission" date="2023-07" db="EMBL/GenBank/DDBJ databases">
        <title>Between Cages and Wild: Unraveling the Impact of Captivity on Animal Microbiomes and Antimicrobial Resistance.</title>
        <authorList>
            <person name="Schmartz G.P."/>
            <person name="Rehner J."/>
            <person name="Schuff M.J."/>
            <person name="Becker S.L."/>
            <person name="Kravczyk M."/>
            <person name="Gurevich A."/>
            <person name="Francke R."/>
            <person name="Mueller R."/>
            <person name="Keller V."/>
            <person name="Keller A."/>
        </authorList>
    </citation>
    <scope>NUCLEOTIDE SEQUENCE</scope>
    <source>
        <strain evidence="1">S12M_St_49</strain>
    </source>
</reference>
<sequence>FVPGSVLKKLRKEAFAQMDQTKILKYRRTYEDPVKENDAASSQDQEDSKIQIAVSMENLENLDVVTEDGEVMKIYLSWMELKQQKAPEAILNNIKTAGKQCYLMLPQIARKRQMEELKAKKDLIFTNEIDGLLIRNLEEFSWLIEEGYQKEMIADYMFYGYNKEAIKEYQRLSGTQIRMTYPSELNKKEMEQLELLNADLFLYGYQPLMVSAQCVKNNLRGCDKTPSWMTLKDRYNANFFVHTSCSDCINEIYNGKPLWIGNEAGILNDLHPSVIRFHITRENKVQIKEILNAAKSIQKGERASLATEYTTGHLKREVL</sequence>
<dbReference type="Proteomes" id="UP001168575">
    <property type="component" value="Unassembled WGS sequence"/>
</dbReference>
<gene>
    <name evidence="1" type="ORF">Q3982_08930</name>
</gene>
<evidence type="ECO:0000313" key="1">
    <source>
        <dbReference type="EMBL" id="MDO4842783.1"/>
    </source>
</evidence>
<keyword evidence="2" id="KW-1185">Reference proteome</keyword>
<evidence type="ECO:0008006" key="3">
    <source>
        <dbReference type="Google" id="ProtNLM"/>
    </source>
</evidence>
<dbReference type="AlphaFoldDB" id="A0AA43RK59"/>
<protein>
    <recommendedName>
        <fullName evidence="3">Peptidase U32</fullName>
    </recommendedName>
</protein>
<comment type="caution">
    <text evidence="1">The sequence shown here is derived from an EMBL/GenBank/DDBJ whole genome shotgun (WGS) entry which is preliminary data.</text>
</comment>
<dbReference type="EMBL" id="JAUMVS010000307">
    <property type="protein sequence ID" value="MDO4842783.1"/>
    <property type="molecule type" value="Genomic_DNA"/>
</dbReference>
<name>A0AA43RK59_9ACTN</name>
<accession>A0AA43RK59</accession>
<organism evidence="1 2">
    <name type="scientific">Phoenicibacter congonensis</name>
    <dbReference type="NCBI Taxonomy" id="1944646"/>
    <lineage>
        <taxon>Bacteria</taxon>
        <taxon>Bacillati</taxon>
        <taxon>Actinomycetota</taxon>
        <taxon>Coriobacteriia</taxon>
        <taxon>Eggerthellales</taxon>
        <taxon>Eggerthellaceae</taxon>
        <taxon>Phoenicibacter</taxon>
    </lineage>
</organism>